<evidence type="ECO:0000313" key="5">
    <source>
        <dbReference type="Proteomes" id="UP000037729"/>
    </source>
</evidence>
<dbReference type="RefSeq" id="WP_053968237.1">
    <property type="nucleotide sequence ID" value="NZ_JAWJXX010000003.1"/>
</dbReference>
<dbReference type="EMBL" id="LIUF01000003">
    <property type="protein sequence ID" value="KOX93101.1"/>
    <property type="molecule type" value="Genomic_DNA"/>
</dbReference>
<evidence type="ECO:0000256" key="2">
    <source>
        <dbReference type="SAM" id="Phobius"/>
    </source>
</evidence>
<gene>
    <name evidence="3" type="ORF">AMS69_11675</name>
    <name evidence="4" type="ORF">GOC83_10470</name>
</gene>
<protein>
    <submittedName>
        <fullName evidence="3">Uncharacterized protein</fullName>
    </submittedName>
</protein>
<evidence type="ECO:0000256" key="1">
    <source>
        <dbReference type="SAM" id="MobiDB-lite"/>
    </source>
</evidence>
<dbReference type="OrthoDB" id="330458at2157"/>
<evidence type="ECO:0000313" key="3">
    <source>
        <dbReference type="EMBL" id="KOX93101.1"/>
    </source>
</evidence>
<feature type="compositionally biased region" description="Basic and acidic residues" evidence="1">
    <location>
        <begin position="99"/>
        <end position="111"/>
    </location>
</feature>
<keyword evidence="5" id="KW-1185">Reference proteome</keyword>
<sequence>MVGPSMTDADRKRFLRYTQVGFALLIGGSMGLVTMYGGAELLIVVGMFVGGTAVGGALAWYLIPESIAETPYESVDRGPKPGAKMKQRRQENDGSGQRAAEDDGRLSQNRD</sequence>
<keyword evidence="2" id="KW-0812">Transmembrane</keyword>
<dbReference type="AlphaFoldDB" id="A0A0M9ALH1"/>
<proteinExistence type="predicted"/>
<dbReference type="EMBL" id="WOWB01000001">
    <property type="protein sequence ID" value="NLV06550.1"/>
    <property type="molecule type" value="Genomic_DNA"/>
</dbReference>
<accession>A0A0M9ALH1</accession>
<keyword evidence="2" id="KW-1133">Transmembrane helix</keyword>
<organism evidence="3 5">
    <name type="scientific">Haloarcula rubripromontorii</name>
    <dbReference type="NCBI Taxonomy" id="1705562"/>
    <lineage>
        <taxon>Archaea</taxon>
        <taxon>Methanobacteriati</taxon>
        <taxon>Methanobacteriota</taxon>
        <taxon>Stenosarchaea group</taxon>
        <taxon>Halobacteria</taxon>
        <taxon>Halobacteriales</taxon>
        <taxon>Haloarculaceae</taxon>
        <taxon>Haloarcula</taxon>
    </lineage>
</organism>
<keyword evidence="2" id="KW-0472">Membrane</keyword>
<feature type="transmembrane region" description="Helical" evidence="2">
    <location>
        <begin position="14"/>
        <end position="35"/>
    </location>
</feature>
<dbReference type="PATRIC" id="fig|1705562.3.peg.521"/>
<comment type="caution">
    <text evidence="3">The sequence shown here is derived from an EMBL/GenBank/DDBJ whole genome shotgun (WGS) entry which is preliminary data.</text>
</comment>
<name>A0A0M9ALH1_9EURY</name>
<dbReference type="STRING" id="1705562.AMS69_11675"/>
<dbReference type="Proteomes" id="UP000610611">
    <property type="component" value="Unassembled WGS sequence"/>
</dbReference>
<feature type="region of interest" description="Disordered" evidence="1">
    <location>
        <begin position="71"/>
        <end position="111"/>
    </location>
</feature>
<dbReference type="Proteomes" id="UP000037729">
    <property type="component" value="Unassembled WGS sequence"/>
</dbReference>
<feature type="transmembrane region" description="Helical" evidence="2">
    <location>
        <begin position="41"/>
        <end position="63"/>
    </location>
</feature>
<evidence type="ECO:0000313" key="4">
    <source>
        <dbReference type="EMBL" id="NLV06550.1"/>
    </source>
</evidence>
<reference evidence="3 5" key="1">
    <citation type="submission" date="2015-08" db="EMBL/GenBank/DDBJ databases">
        <title>Genomes of Isolates from Cabo Rojo, PR.</title>
        <authorList>
            <person name="Sanchez-Nieves R.L."/>
            <person name="Montalvo-Rodriguez R."/>
        </authorList>
    </citation>
    <scope>NUCLEOTIDE SEQUENCE [LARGE SCALE GENOMIC DNA]</scope>
    <source>
        <strain evidence="3 5">SL3</strain>
    </source>
</reference>
<reference evidence="4" key="2">
    <citation type="submission" date="2019-12" db="EMBL/GenBank/DDBJ databases">
        <title>The whole-genome sequencing of Haloarcula japonica strain pws8.</title>
        <authorList>
            <person name="Verma D.K."/>
            <person name="Gopal K."/>
            <person name="Prasad E.S."/>
        </authorList>
    </citation>
    <scope>NUCLEOTIDE SEQUENCE</scope>
    <source>
        <strain evidence="4">Pws8</strain>
    </source>
</reference>